<keyword evidence="7" id="KW-1185">Reference proteome</keyword>
<dbReference type="PANTHER" id="PTHR38101:SF1">
    <property type="entry name" value="UPF0307 PROTEIN YJGA"/>
    <property type="match status" value="1"/>
</dbReference>
<evidence type="ECO:0000256" key="2">
    <source>
        <dbReference type="ARBA" id="ARBA00022517"/>
    </source>
</evidence>
<gene>
    <name evidence="5" type="primary">darP</name>
    <name evidence="6" type="ORF">L2740_12360</name>
</gene>
<evidence type="ECO:0000256" key="1">
    <source>
        <dbReference type="ARBA" id="ARBA00022490"/>
    </source>
</evidence>
<dbReference type="GO" id="GO:0005829">
    <property type="term" value="C:cytosol"/>
    <property type="evidence" value="ECO:0007669"/>
    <property type="project" value="TreeGrafter"/>
</dbReference>
<keyword evidence="1 5" id="KW-0963">Cytoplasm</keyword>
<dbReference type="PIRSF" id="PIRSF016183">
    <property type="entry name" value="UCP016183"/>
    <property type="match status" value="1"/>
</dbReference>
<name>A0A9X1ZBQ5_9GAMM</name>
<sequence>MKIVGDSEHFHQPYDQDDNYESRADVKREIAIYQEYGKKLVALSKSQVQKLDLDETLFDNILKAKTIKINTEAYRRHIQYIGKLMRYVDLEELEVALKNVLNQNSNESAKTNVADKTRDQLIAEGDSAVQDLVEQHPEFDRQKLRQLVRQTKKELSKNADIAASKTAKELSKYLRNEIKD</sequence>
<dbReference type="HAMAP" id="MF_00765">
    <property type="entry name" value="DarP"/>
    <property type="match status" value="1"/>
</dbReference>
<accession>A0A9X1ZBQ5</accession>
<evidence type="ECO:0000313" key="7">
    <source>
        <dbReference type="Proteomes" id="UP001139293"/>
    </source>
</evidence>
<proteinExistence type="inferred from homology"/>
<evidence type="ECO:0000313" key="6">
    <source>
        <dbReference type="EMBL" id="MCL1139334.1"/>
    </source>
</evidence>
<dbReference type="GO" id="GO:1902626">
    <property type="term" value="P:assembly of large subunit precursor of preribosome"/>
    <property type="evidence" value="ECO:0007669"/>
    <property type="project" value="UniProtKB-UniRule"/>
</dbReference>
<evidence type="ECO:0000256" key="3">
    <source>
        <dbReference type="ARBA" id="ARBA00022730"/>
    </source>
</evidence>
<comment type="similarity">
    <text evidence="5">Belongs to the DarP family.</text>
</comment>
<evidence type="ECO:0000256" key="5">
    <source>
        <dbReference type="HAMAP-Rule" id="MF_00765"/>
    </source>
</evidence>
<dbReference type="PANTHER" id="PTHR38101">
    <property type="entry name" value="UPF0307 PROTEIN YJGA"/>
    <property type="match status" value="1"/>
</dbReference>
<dbReference type="NCBIfam" id="NF003593">
    <property type="entry name" value="PRK05255.1-1"/>
    <property type="match status" value="1"/>
</dbReference>
<dbReference type="GO" id="GO:0019843">
    <property type="term" value="F:rRNA binding"/>
    <property type="evidence" value="ECO:0007669"/>
    <property type="project" value="UniProtKB-UniRule"/>
</dbReference>
<dbReference type="CDD" id="cd16331">
    <property type="entry name" value="YjgA-like"/>
    <property type="match status" value="1"/>
</dbReference>
<dbReference type="EMBL" id="JAKILB010000007">
    <property type="protein sequence ID" value="MCL1139334.1"/>
    <property type="molecule type" value="Genomic_DNA"/>
</dbReference>
<protein>
    <recommendedName>
        <fullName evidence="5">Dual-action ribosomal maturation protein DarP</fullName>
    </recommendedName>
    <alternativeName>
        <fullName evidence="5">Large ribosomal subunit assembly factor DarP</fullName>
    </alternativeName>
</protein>
<keyword evidence="3 5" id="KW-0699">rRNA-binding</keyword>
<organism evidence="6 7">
    <name type="scientific">Shewanella pneumatophori</name>
    <dbReference type="NCBI Taxonomy" id="314092"/>
    <lineage>
        <taxon>Bacteria</taxon>
        <taxon>Pseudomonadati</taxon>
        <taxon>Pseudomonadota</taxon>
        <taxon>Gammaproteobacteria</taxon>
        <taxon>Alteromonadales</taxon>
        <taxon>Shewanellaceae</taxon>
        <taxon>Shewanella</taxon>
    </lineage>
</organism>
<reference evidence="6" key="1">
    <citation type="submission" date="2022-01" db="EMBL/GenBank/DDBJ databases">
        <title>Whole genome-based taxonomy of the Shewanellaceae.</title>
        <authorList>
            <person name="Martin-Rodriguez A.J."/>
        </authorList>
    </citation>
    <scope>NUCLEOTIDE SEQUENCE</scope>
    <source>
        <strain evidence="6">KCTC 23973</strain>
    </source>
</reference>
<dbReference type="InterPro" id="IPR023153">
    <property type="entry name" value="DarP_sf"/>
</dbReference>
<dbReference type="RefSeq" id="WP_248471119.1">
    <property type="nucleotide sequence ID" value="NZ_JAKILB010000007.1"/>
</dbReference>
<dbReference type="SUPFAM" id="SSF158710">
    <property type="entry name" value="PSPTO4464-like"/>
    <property type="match status" value="1"/>
</dbReference>
<keyword evidence="2 5" id="KW-0690">Ribosome biogenesis</keyword>
<comment type="function">
    <text evidence="5">Member of a network of 50S ribosomal subunit biogenesis factors which assembles along the 30S-50S interface, preventing incorrect 23S rRNA structures from forming. Promotes peptidyl transferase center (PTC) maturation.</text>
</comment>
<keyword evidence="4 5" id="KW-0694">RNA-binding</keyword>
<dbReference type="Pfam" id="PF04751">
    <property type="entry name" value="DarP"/>
    <property type="match status" value="1"/>
</dbReference>
<dbReference type="GO" id="GO:0043022">
    <property type="term" value="F:ribosome binding"/>
    <property type="evidence" value="ECO:0007669"/>
    <property type="project" value="UniProtKB-UniRule"/>
</dbReference>
<comment type="subcellular location">
    <subcellularLocation>
        <location evidence="5">Cytoplasm</location>
    </subcellularLocation>
    <text evidence="5">Associates with late stage pre-50S ribosomal subunits.</text>
</comment>
<dbReference type="InterPro" id="IPR006839">
    <property type="entry name" value="DarP"/>
</dbReference>
<dbReference type="AlphaFoldDB" id="A0A9X1ZBQ5"/>
<dbReference type="Proteomes" id="UP001139293">
    <property type="component" value="Unassembled WGS sequence"/>
</dbReference>
<evidence type="ECO:0000256" key="4">
    <source>
        <dbReference type="ARBA" id="ARBA00022884"/>
    </source>
</evidence>
<comment type="caution">
    <text evidence="6">The sequence shown here is derived from an EMBL/GenBank/DDBJ whole genome shotgun (WGS) entry which is preliminary data.</text>
</comment>
<dbReference type="Gene3D" id="1.10.60.30">
    <property type="entry name" value="PSPTO4464-like domains"/>
    <property type="match status" value="2"/>
</dbReference>